<organism evidence="1 2">
    <name type="scientific">Paralvinella palmiformis</name>
    <dbReference type="NCBI Taxonomy" id="53620"/>
    <lineage>
        <taxon>Eukaryota</taxon>
        <taxon>Metazoa</taxon>
        <taxon>Spiralia</taxon>
        <taxon>Lophotrochozoa</taxon>
        <taxon>Annelida</taxon>
        <taxon>Polychaeta</taxon>
        <taxon>Sedentaria</taxon>
        <taxon>Canalipalpata</taxon>
        <taxon>Terebellida</taxon>
        <taxon>Terebelliformia</taxon>
        <taxon>Alvinellidae</taxon>
        <taxon>Paralvinella</taxon>
    </lineage>
</organism>
<dbReference type="PANTHER" id="PTHR34487">
    <property type="entry name" value="ACYL-ACP THIOESTERASE"/>
    <property type="match status" value="1"/>
</dbReference>
<gene>
    <name evidence="1" type="ORF">LSH36_565g02062</name>
</gene>
<comment type="caution">
    <text evidence="1">The sequence shown here is derived from an EMBL/GenBank/DDBJ whole genome shotgun (WGS) entry which is preliminary data.</text>
</comment>
<dbReference type="InterPro" id="IPR029069">
    <property type="entry name" value="HotDog_dom_sf"/>
</dbReference>
<protein>
    <recommendedName>
        <fullName evidence="3">Acyl-ACP thioesterase</fullName>
    </recommendedName>
</protein>
<evidence type="ECO:0000313" key="1">
    <source>
        <dbReference type="EMBL" id="KAK2147183.1"/>
    </source>
</evidence>
<accession>A0AAD9J658</accession>
<dbReference type="Gene3D" id="3.10.129.10">
    <property type="entry name" value="Hotdog Thioesterase"/>
    <property type="match status" value="1"/>
</dbReference>
<proteinExistence type="predicted"/>
<dbReference type="Proteomes" id="UP001208570">
    <property type="component" value="Unassembled WGS sequence"/>
</dbReference>
<dbReference type="SUPFAM" id="SSF54637">
    <property type="entry name" value="Thioesterase/thiol ester dehydrase-isomerase"/>
    <property type="match status" value="2"/>
</dbReference>
<dbReference type="PANTHER" id="PTHR34487:SF1">
    <property type="entry name" value="ACYL-ACP THIOESTERASE"/>
    <property type="match status" value="1"/>
</dbReference>
<dbReference type="EMBL" id="JAODUP010000565">
    <property type="protein sequence ID" value="KAK2147183.1"/>
    <property type="molecule type" value="Genomic_DNA"/>
</dbReference>
<name>A0AAD9J658_9ANNE</name>
<evidence type="ECO:0000313" key="2">
    <source>
        <dbReference type="Proteomes" id="UP001208570"/>
    </source>
</evidence>
<keyword evidence="2" id="KW-1185">Reference proteome</keyword>
<evidence type="ECO:0008006" key="3">
    <source>
        <dbReference type="Google" id="ProtNLM"/>
    </source>
</evidence>
<sequence>MSLRPFIQICKLLKMETLLDELGQTATVVIPSFSFDYFDKVGNVSILALQNVLTTARMVAYHIPEKKSGNTFLEYDKLTAAHYMFLASVKTEVARGFYDLPQLDEWPGLKVSFHLGYMGSASINTVATLFNATTGQELAWNTNTVVFVDKKVRKPVALADWWRQKYADAIIGNRKLQIDPFPMPDDAFCYQLKVSWSDVDLYQHNNYISYIRYCLDAAMDAITKGQLKNFEGDITDHFVKNIEALYIGESVANDIINVFLWQHPTDHNTLFFSMSNGKEVIFQNKMQFFP</sequence>
<reference evidence="1" key="1">
    <citation type="journal article" date="2023" name="Mol. Biol. Evol.">
        <title>Third-Generation Sequencing Reveals the Adaptive Role of the Epigenome in Three Deep-Sea Polychaetes.</title>
        <authorList>
            <person name="Perez M."/>
            <person name="Aroh O."/>
            <person name="Sun Y."/>
            <person name="Lan Y."/>
            <person name="Juniper S.K."/>
            <person name="Young C.R."/>
            <person name="Angers B."/>
            <person name="Qian P.Y."/>
        </authorList>
    </citation>
    <scope>NUCLEOTIDE SEQUENCE</scope>
    <source>
        <strain evidence="1">P08H-3</strain>
    </source>
</reference>
<dbReference type="AlphaFoldDB" id="A0AAD9J658"/>